<feature type="non-terminal residue" evidence="2">
    <location>
        <position position="1"/>
    </location>
</feature>
<evidence type="ECO:0000256" key="1">
    <source>
        <dbReference type="SAM" id="MobiDB-lite"/>
    </source>
</evidence>
<gene>
    <name evidence="2" type="ORF">PIB30_050137</name>
</gene>
<reference evidence="2 3" key="1">
    <citation type="journal article" date="2023" name="Plants (Basel)">
        <title>Bridging the Gap: Combining Genomics and Transcriptomics Approaches to Understand Stylosanthes scabra, an Orphan Legume from the Brazilian Caatinga.</title>
        <authorList>
            <person name="Ferreira-Neto J.R.C."/>
            <person name="da Silva M.D."/>
            <person name="Binneck E."/>
            <person name="de Melo N.F."/>
            <person name="da Silva R.H."/>
            <person name="de Melo A.L.T.M."/>
            <person name="Pandolfi V."/>
            <person name="Bustamante F.O."/>
            <person name="Brasileiro-Vidal A.C."/>
            <person name="Benko-Iseppon A.M."/>
        </authorList>
    </citation>
    <scope>NUCLEOTIDE SEQUENCE [LARGE SCALE GENOMIC DNA]</scope>
    <source>
        <tissue evidence="2">Leaves</tissue>
    </source>
</reference>
<feature type="region of interest" description="Disordered" evidence="1">
    <location>
        <begin position="1"/>
        <end position="30"/>
    </location>
</feature>
<organism evidence="2 3">
    <name type="scientific">Stylosanthes scabra</name>
    <dbReference type="NCBI Taxonomy" id="79078"/>
    <lineage>
        <taxon>Eukaryota</taxon>
        <taxon>Viridiplantae</taxon>
        <taxon>Streptophyta</taxon>
        <taxon>Embryophyta</taxon>
        <taxon>Tracheophyta</taxon>
        <taxon>Spermatophyta</taxon>
        <taxon>Magnoliopsida</taxon>
        <taxon>eudicotyledons</taxon>
        <taxon>Gunneridae</taxon>
        <taxon>Pentapetalae</taxon>
        <taxon>rosids</taxon>
        <taxon>fabids</taxon>
        <taxon>Fabales</taxon>
        <taxon>Fabaceae</taxon>
        <taxon>Papilionoideae</taxon>
        <taxon>50 kb inversion clade</taxon>
        <taxon>dalbergioids sensu lato</taxon>
        <taxon>Dalbergieae</taxon>
        <taxon>Pterocarpus clade</taxon>
        <taxon>Stylosanthes</taxon>
    </lineage>
</organism>
<name>A0ABU6VFX3_9FABA</name>
<dbReference type="Proteomes" id="UP001341840">
    <property type="component" value="Unassembled WGS sequence"/>
</dbReference>
<proteinExistence type="predicted"/>
<comment type="caution">
    <text evidence="2">The sequence shown here is derived from an EMBL/GenBank/DDBJ whole genome shotgun (WGS) entry which is preliminary data.</text>
</comment>
<dbReference type="EMBL" id="JASCZI010151377">
    <property type="protein sequence ID" value="MED6172444.1"/>
    <property type="molecule type" value="Genomic_DNA"/>
</dbReference>
<protein>
    <submittedName>
        <fullName evidence="2">Uncharacterized protein</fullName>
    </submittedName>
</protein>
<keyword evidence="3" id="KW-1185">Reference proteome</keyword>
<evidence type="ECO:0000313" key="3">
    <source>
        <dbReference type="Proteomes" id="UP001341840"/>
    </source>
</evidence>
<accession>A0ABU6VFX3</accession>
<evidence type="ECO:0000313" key="2">
    <source>
        <dbReference type="EMBL" id="MED6172444.1"/>
    </source>
</evidence>
<feature type="compositionally biased region" description="Pro residues" evidence="1">
    <location>
        <begin position="1"/>
        <end position="11"/>
    </location>
</feature>
<feature type="non-terminal residue" evidence="2">
    <location>
        <position position="60"/>
    </location>
</feature>
<sequence>DPHPLPNPDATPPSTADGHRSPLPTAFTVPGGVHRPPSLCHCWSLNPPLFQEHQIHSHFL</sequence>